<sequence>MRKFITSGAMISSVMSFFTTLRQTKTQRRRWKTILMWISWALSVAIAVAAVLDERDEEREKEIERGYGLDNSSRSSRK</sequence>
<proteinExistence type="predicted"/>
<organism evidence="2 3">
    <name type="scientific">Pseudoclavibacter albus</name>
    <dbReference type="NCBI Taxonomy" id="272241"/>
    <lineage>
        <taxon>Bacteria</taxon>
        <taxon>Bacillati</taxon>
        <taxon>Actinomycetota</taxon>
        <taxon>Actinomycetes</taxon>
        <taxon>Micrococcales</taxon>
        <taxon>Microbacteriaceae</taxon>
        <taxon>Pseudoclavibacter</taxon>
    </lineage>
</organism>
<feature type="compositionally biased region" description="Basic and acidic residues" evidence="1">
    <location>
        <begin position="58"/>
        <end position="67"/>
    </location>
</feature>
<evidence type="ECO:0000313" key="2">
    <source>
        <dbReference type="EMBL" id="MCT2041916.1"/>
    </source>
</evidence>
<feature type="region of interest" description="Disordered" evidence="1">
    <location>
        <begin position="55"/>
        <end position="78"/>
    </location>
</feature>
<reference evidence="2 3" key="1">
    <citation type="submission" date="2022-04" db="EMBL/GenBank/DDBJ databases">
        <title>Human microbiome associated bacterial genomes.</title>
        <authorList>
            <person name="Sandstrom S."/>
            <person name="Salamzade R."/>
            <person name="Kalan L.R."/>
        </authorList>
    </citation>
    <scope>NUCLEOTIDE SEQUENCE [LARGE SCALE GENOMIC DNA]</scope>
    <source>
        <strain evidence="3">p3-SID1799</strain>
    </source>
</reference>
<dbReference type="RefSeq" id="WP_159421561.1">
    <property type="nucleotide sequence ID" value="NZ_JAFDPW010000002.1"/>
</dbReference>
<gene>
    <name evidence="2" type="ORF">M3D15_00955</name>
</gene>
<evidence type="ECO:0008006" key="4">
    <source>
        <dbReference type="Google" id="ProtNLM"/>
    </source>
</evidence>
<evidence type="ECO:0000313" key="3">
    <source>
        <dbReference type="Proteomes" id="UP001525379"/>
    </source>
</evidence>
<accession>A0ABT2HUC4</accession>
<dbReference type="EMBL" id="JALXSQ010000002">
    <property type="protein sequence ID" value="MCT2041916.1"/>
    <property type="molecule type" value="Genomic_DNA"/>
</dbReference>
<comment type="caution">
    <text evidence="2">The sequence shown here is derived from an EMBL/GenBank/DDBJ whole genome shotgun (WGS) entry which is preliminary data.</text>
</comment>
<protein>
    <recommendedName>
        <fullName evidence="4">Transmembrane protein</fullName>
    </recommendedName>
</protein>
<keyword evidence="3" id="KW-1185">Reference proteome</keyword>
<name>A0ABT2HUC4_9MICO</name>
<dbReference type="Proteomes" id="UP001525379">
    <property type="component" value="Unassembled WGS sequence"/>
</dbReference>
<evidence type="ECO:0000256" key="1">
    <source>
        <dbReference type="SAM" id="MobiDB-lite"/>
    </source>
</evidence>